<evidence type="ECO:0000256" key="1">
    <source>
        <dbReference type="SAM" id="MobiDB-lite"/>
    </source>
</evidence>
<sequence length="590" mass="64402">MQLVGGVADGPAMKQVDAELQKRRLVRAKTLLPYGVLALACVIALMLVRATNPEPRRNSLVQDVCTAVIAISTLLVWAVPRALTLRILNTWSTIVVVTMAVNVSAAGMGHYSASPLLLSFGSVIVISLLNMNLWLNLAWLCSISLAICSAIVFDSESSDASEHECRSQPRIDIVFEVFAATLVFGIFIALFHQLVRLAVRCEIEARSSRTELKAARSVLSGVCDAVVELDSDFRLQDGSPQLVDMLLLNPQRSLLGEDLRSFLASEKDRQKFSEQMGKASLLSEDELATGLSAAFHVSMRDSSSIPLDAEVFSVRFVNREGKAAYFVGIREFTDTSPMLRGDAPEVRHRGQTSGLPGAPRRGGSSLASAPRDDASHCSQDSWSVHSGASSWDGEALLDEEPAAWIDVLSPRCPVKHCTPAFAQWVDTRGGELLAAMQRSQRPEFTSWSQEAYRALLHAQEAPEDGSGPAHLEYRRRLFFKSPARRAAEPAGSARAKCVISTTLRLDLARPPDQQDHGPGVVRILLQETPSWAARRRPRRPRPPRRASRGAARPPPPRPPAGSCATSGGPRPPRARRGAPPRRRRGEPRPP</sequence>
<gene>
    <name evidence="3" type="ORF">PCOR1329_LOCUS12599</name>
</gene>
<feature type="transmembrane region" description="Helical" evidence="2">
    <location>
        <begin position="31"/>
        <end position="48"/>
    </location>
</feature>
<evidence type="ECO:0000313" key="3">
    <source>
        <dbReference type="EMBL" id="CAK0806358.1"/>
    </source>
</evidence>
<dbReference type="EMBL" id="CAUYUJ010003690">
    <property type="protein sequence ID" value="CAK0806358.1"/>
    <property type="molecule type" value="Genomic_DNA"/>
</dbReference>
<proteinExistence type="predicted"/>
<keyword evidence="4" id="KW-1185">Reference proteome</keyword>
<evidence type="ECO:0000313" key="4">
    <source>
        <dbReference type="Proteomes" id="UP001189429"/>
    </source>
</evidence>
<feature type="region of interest" description="Disordered" evidence="1">
    <location>
        <begin position="337"/>
        <end position="383"/>
    </location>
</feature>
<comment type="caution">
    <text evidence="3">The sequence shown here is derived from an EMBL/GenBank/DDBJ whole genome shotgun (WGS) entry which is preliminary data.</text>
</comment>
<name>A0ABN9QJX0_9DINO</name>
<keyword evidence="2" id="KW-1133">Transmembrane helix</keyword>
<organism evidence="3 4">
    <name type="scientific">Prorocentrum cordatum</name>
    <dbReference type="NCBI Taxonomy" id="2364126"/>
    <lineage>
        <taxon>Eukaryota</taxon>
        <taxon>Sar</taxon>
        <taxon>Alveolata</taxon>
        <taxon>Dinophyceae</taxon>
        <taxon>Prorocentrales</taxon>
        <taxon>Prorocentraceae</taxon>
        <taxon>Prorocentrum</taxon>
    </lineage>
</organism>
<feature type="transmembrane region" description="Helical" evidence="2">
    <location>
        <begin position="173"/>
        <end position="195"/>
    </location>
</feature>
<dbReference type="Proteomes" id="UP001189429">
    <property type="component" value="Unassembled WGS sequence"/>
</dbReference>
<feature type="transmembrane region" description="Helical" evidence="2">
    <location>
        <begin position="133"/>
        <end position="153"/>
    </location>
</feature>
<accession>A0ABN9QJX0</accession>
<feature type="transmembrane region" description="Helical" evidence="2">
    <location>
        <begin position="91"/>
        <end position="113"/>
    </location>
</feature>
<keyword evidence="2" id="KW-0472">Membrane</keyword>
<feature type="non-terminal residue" evidence="3">
    <location>
        <position position="590"/>
    </location>
</feature>
<reference evidence="3" key="1">
    <citation type="submission" date="2023-10" db="EMBL/GenBank/DDBJ databases">
        <authorList>
            <person name="Chen Y."/>
            <person name="Shah S."/>
            <person name="Dougan E. K."/>
            <person name="Thang M."/>
            <person name="Chan C."/>
        </authorList>
    </citation>
    <scope>NUCLEOTIDE SEQUENCE [LARGE SCALE GENOMIC DNA]</scope>
</reference>
<feature type="region of interest" description="Disordered" evidence="1">
    <location>
        <begin position="525"/>
        <end position="590"/>
    </location>
</feature>
<evidence type="ECO:0000256" key="2">
    <source>
        <dbReference type="SAM" id="Phobius"/>
    </source>
</evidence>
<feature type="compositionally biased region" description="Basic residues" evidence="1">
    <location>
        <begin position="533"/>
        <end position="547"/>
    </location>
</feature>
<keyword evidence="2" id="KW-0812">Transmembrane</keyword>
<feature type="transmembrane region" description="Helical" evidence="2">
    <location>
        <begin position="60"/>
        <end position="79"/>
    </location>
</feature>
<feature type="compositionally biased region" description="Basic residues" evidence="1">
    <location>
        <begin position="572"/>
        <end position="590"/>
    </location>
</feature>
<protein>
    <submittedName>
        <fullName evidence="3">Uncharacterized protein</fullName>
    </submittedName>
</protein>